<keyword evidence="3" id="KW-1185">Reference proteome</keyword>
<evidence type="ECO:0000313" key="2">
    <source>
        <dbReference type="EMBL" id="RKE56875.1"/>
    </source>
</evidence>
<evidence type="ECO:0000313" key="3">
    <source>
        <dbReference type="Proteomes" id="UP000286246"/>
    </source>
</evidence>
<organism evidence="2 3">
    <name type="scientific">Sphingobacterium detergens</name>
    <dbReference type="NCBI Taxonomy" id="1145106"/>
    <lineage>
        <taxon>Bacteria</taxon>
        <taxon>Pseudomonadati</taxon>
        <taxon>Bacteroidota</taxon>
        <taxon>Sphingobacteriia</taxon>
        <taxon>Sphingobacteriales</taxon>
        <taxon>Sphingobacteriaceae</taxon>
        <taxon>Sphingobacterium</taxon>
    </lineage>
</organism>
<sequence length="133" mass="15267">MIKHSLVFLVFLLSVLLLKGMTISEQLKIHNSSGTSLGLSSTHKQIDKGADQPERENVVAAVHDHDLYDVSEQVDLKDEWSKLLGWTVLYICLFIFCYPVCLNMRNNRTPYMDRLVLPPKYILFQSLKIPFQG</sequence>
<gene>
    <name evidence="2" type="ORF">DFQ12_1747</name>
</gene>
<reference evidence="2 3" key="1">
    <citation type="submission" date="2018-09" db="EMBL/GenBank/DDBJ databases">
        <title>Genomic Encyclopedia of Type Strains, Phase III (KMG-III): the genomes of soil and plant-associated and newly described type strains.</title>
        <authorList>
            <person name="Whitman W."/>
        </authorList>
    </citation>
    <scope>NUCLEOTIDE SEQUENCE [LARGE SCALE GENOMIC DNA]</scope>
    <source>
        <strain evidence="2 3">CECT 7938</strain>
    </source>
</reference>
<evidence type="ECO:0000256" key="1">
    <source>
        <dbReference type="SAM" id="Phobius"/>
    </source>
</evidence>
<keyword evidence="1" id="KW-0812">Transmembrane</keyword>
<feature type="transmembrane region" description="Helical" evidence="1">
    <location>
        <begin position="83"/>
        <end position="102"/>
    </location>
</feature>
<dbReference type="EMBL" id="RAPY01000001">
    <property type="protein sequence ID" value="RKE56875.1"/>
    <property type="molecule type" value="Genomic_DNA"/>
</dbReference>
<name>A0A420BJS4_SPHD1</name>
<comment type="caution">
    <text evidence="2">The sequence shown here is derived from an EMBL/GenBank/DDBJ whole genome shotgun (WGS) entry which is preliminary data.</text>
</comment>
<keyword evidence="1" id="KW-0472">Membrane</keyword>
<proteinExistence type="predicted"/>
<dbReference type="Proteomes" id="UP000286246">
    <property type="component" value="Unassembled WGS sequence"/>
</dbReference>
<keyword evidence="1" id="KW-1133">Transmembrane helix</keyword>
<accession>A0A420BJS4</accession>
<dbReference type="AlphaFoldDB" id="A0A420BJS4"/>
<protein>
    <submittedName>
        <fullName evidence="2">Uncharacterized protein</fullName>
    </submittedName>
</protein>